<dbReference type="InterPro" id="IPR005135">
    <property type="entry name" value="Endo/exonuclease/phosphatase"/>
</dbReference>
<dbReference type="InterPro" id="IPR050410">
    <property type="entry name" value="CCR4/nocturin_mRNA_transcr"/>
</dbReference>
<dbReference type="SUPFAM" id="SSF56219">
    <property type="entry name" value="DNase I-like"/>
    <property type="match status" value="1"/>
</dbReference>
<protein>
    <recommendedName>
        <fullName evidence="1">Endonuclease/exonuclease/phosphatase domain-containing protein</fullName>
    </recommendedName>
</protein>
<dbReference type="GO" id="GO:0000175">
    <property type="term" value="F:3'-5'-RNA exonuclease activity"/>
    <property type="evidence" value="ECO:0007669"/>
    <property type="project" value="TreeGrafter"/>
</dbReference>
<gene>
    <name evidence="2" type="ORF">INT47_010898</name>
</gene>
<dbReference type="Proteomes" id="UP000603453">
    <property type="component" value="Unassembled WGS sequence"/>
</dbReference>
<dbReference type="CDD" id="cd09083">
    <property type="entry name" value="EEP-1"/>
    <property type="match status" value="1"/>
</dbReference>
<dbReference type="OrthoDB" id="276515at2759"/>
<dbReference type="InterPro" id="IPR036691">
    <property type="entry name" value="Endo/exonu/phosph_ase_sf"/>
</dbReference>
<evidence type="ECO:0000313" key="3">
    <source>
        <dbReference type="Proteomes" id="UP000603453"/>
    </source>
</evidence>
<comment type="caution">
    <text evidence="2">The sequence shown here is derived from an EMBL/GenBank/DDBJ whole genome shotgun (WGS) entry which is preliminary data.</text>
</comment>
<dbReference type="AlphaFoldDB" id="A0A8H7RAV1"/>
<dbReference type="EMBL" id="JAEPRD010000022">
    <property type="protein sequence ID" value="KAG2207914.1"/>
    <property type="molecule type" value="Genomic_DNA"/>
</dbReference>
<name>A0A8H7RAV1_9FUNG</name>
<dbReference type="PANTHER" id="PTHR12121:SF36">
    <property type="entry name" value="ENDONUCLEASE_EXONUCLEASE_PHOSPHATASE DOMAIN-CONTAINING PROTEIN"/>
    <property type="match status" value="1"/>
</dbReference>
<reference evidence="2" key="1">
    <citation type="submission" date="2020-12" db="EMBL/GenBank/DDBJ databases">
        <title>Metabolic potential, ecology and presence of endohyphal bacteria is reflected in genomic diversity of Mucoromycotina.</title>
        <authorList>
            <person name="Muszewska A."/>
            <person name="Okrasinska A."/>
            <person name="Steczkiewicz K."/>
            <person name="Drgas O."/>
            <person name="Orlowska M."/>
            <person name="Perlinska-Lenart U."/>
            <person name="Aleksandrzak-Piekarczyk T."/>
            <person name="Szatraj K."/>
            <person name="Zielenkiewicz U."/>
            <person name="Pilsyk S."/>
            <person name="Malc E."/>
            <person name="Mieczkowski P."/>
            <person name="Kruszewska J.S."/>
            <person name="Biernat P."/>
            <person name="Pawlowska J."/>
        </authorList>
    </citation>
    <scope>NUCLEOTIDE SEQUENCE</scope>
    <source>
        <strain evidence="2">WA0000017839</strain>
    </source>
</reference>
<evidence type="ECO:0000313" key="2">
    <source>
        <dbReference type="EMBL" id="KAG2207914.1"/>
    </source>
</evidence>
<dbReference type="Gene3D" id="3.60.10.10">
    <property type="entry name" value="Endonuclease/exonuclease/phosphatase"/>
    <property type="match status" value="2"/>
</dbReference>
<feature type="domain" description="Endonuclease/exonuclease/phosphatase" evidence="1">
    <location>
        <begin position="17"/>
        <end position="255"/>
    </location>
</feature>
<dbReference type="Pfam" id="PF03372">
    <property type="entry name" value="Exo_endo_phos"/>
    <property type="match status" value="1"/>
</dbReference>
<evidence type="ECO:0000259" key="1">
    <source>
        <dbReference type="Pfam" id="PF03372"/>
    </source>
</evidence>
<dbReference type="PANTHER" id="PTHR12121">
    <property type="entry name" value="CARBON CATABOLITE REPRESSOR PROTEIN 4"/>
    <property type="match status" value="1"/>
</dbReference>
<sequence>MEVENGSSNRAAALNLMTFNIRHDHHDDSPTSPFATPPVRDDASNVTLFGGEQPWSIRKWKVVDTILLYSPDVLALQEPVYHQLQDLEALIGDEYEWIGAGRNDGDKQGEFSAVFYKRQILTVDSWKTIWLSEEPEVAGSKGWDARHPRTATQVTFTRTADDAKFTVFNAHLDHKGLESREEASKLILNRAREAGDLGAVFLLGDLNSTESDPAYLTLTGSKYEHSKGSNDTLANLQELNNTCASAYTNKTGIPTSTEEGNIHLPTHRVIRPGQILANLKKQKKEQEEQEKAEKFFLDAQYALKTRLNTKGEQGTLSGPFGYRDTFTSFGSGDEFKRAPIRIDFIMALESNVTKVKVLLLAVLPNQFDDGLIISDHRPVLAKVTW</sequence>
<keyword evidence="3" id="KW-1185">Reference proteome</keyword>
<organism evidence="2 3">
    <name type="scientific">Mucor saturninus</name>
    <dbReference type="NCBI Taxonomy" id="64648"/>
    <lineage>
        <taxon>Eukaryota</taxon>
        <taxon>Fungi</taxon>
        <taxon>Fungi incertae sedis</taxon>
        <taxon>Mucoromycota</taxon>
        <taxon>Mucoromycotina</taxon>
        <taxon>Mucoromycetes</taxon>
        <taxon>Mucorales</taxon>
        <taxon>Mucorineae</taxon>
        <taxon>Mucoraceae</taxon>
        <taxon>Mucor</taxon>
    </lineage>
</organism>
<proteinExistence type="predicted"/>
<accession>A0A8H7RAV1</accession>